<keyword evidence="5" id="KW-0804">Transcription</keyword>
<dbReference type="PROSITE" id="PS00028">
    <property type="entry name" value="ZINC_FINGER_C2H2_1"/>
    <property type="match status" value="1"/>
</dbReference>
<name>A0AA39RWT0_ACESA</name>
<evidence type="ECO:0000256" key="3">
    <source>
        <dbReference type="ARBA" id="ARBA00022833"/>
    </source>
</evidence>
<dbReference type="SUPFAM" id="SSF57667">
    <property type="entry name" value="beta-beta-alpha zinc fingers"/>
    <property type="match status" value="1"/>
</dbReference>
<proteinExistence type="predicted"/>
<dbReference type="InterPro" id="IPR003656">
    <property type="entry name" value="Znf_BED"/>
</dbReference>
<dbReference type="Pfam" id="PF02892">
    <property type="entry name" value="zf-BED"/>
    <property type="match status" value="1"/>
</dbReference>
<dbReference type="AlphaFoldDB" id="A0AA39RWT0"/>
<dbReference type="PROSITE" id="PS50808">
    <property type="entry name" value="ZF_BED"/>
    <property type="match status" value="1"/>
</dbReference>
<evidence type="ECO:0000313" key="10">
    <source>
        <dbReference type="Proteomes" id="UP001168877"/>
    </source>
</evidence>
<dbReference type="GO" id="GO:0008270">
    <property type="term" value="F:zinc ion binding"/>
    <property type="evidence" value="ECO:0007669"/>
    <property type="project" value="UniProtKB-KW"/>
</dbReference>
<protein>
    <recommendedName>
        <fullName evidence="8">BED-type domain-containing protein</fullName>
    </recommendedName>
</protein>
<evidence type="ECO:0000256" key="2">
    <source>
        <dbReference type="ARBA" id="ARBA00022771"/>
    </source>
</evidence>
<dbReference type="PANTHER" id="PTHR46481">
    <property type="entry name" value="ZINC FINGER BED DOMAIN-CONTAINING PROTEIN 4"/>
    <property type="match status" value="1"/>
</dbReference>
<accession>A0AA39RWT0</accession>
<evidence type="ECO:0000256" key="4">
    <source>
        <dbReference type="ARBA" id="ARBA00023015"/>
    </source>
</evidence>
<dbReference type="Proteomes" id="UP001168877">
    <property type="component" value="Unassembled WGS sequence"/>
</dbReference>
<keyword evidence="1" id="KW-0479">Metal-binding</keyword>
<evidence type="ECO:0000256" key="5">
    <source>
        <dbReference type="ARBA" id="ARBA00023163"/>
    </source>
</evidence>
<evidence type="ECO:0000256" key="6">
    <source>
        <dbReference type="PROSITE-ProRule" id="PRU00027"/>
    </source>
</evidence>
<sequence>MDHNHPQFLDGLNMDNDYFDLSGPGPGLMETAARPSGSGATPTSRPPKPKKHTSNVWQCFDVVQKTMPDGQLMDRAQCKFCEKHYVTSRGGTDHLRRHMEKCMPAHGQVDTTTQTQLQRHPDGSVTTWRYDAMHARESMARYIACTDQPINFGDNLFYEEFIQTAYNPQFKSVSRTTTRNDLIKCFQTQRDELKAELQHLTVSIALTSDIWSACSKQDYITVTGHYLDYDWNLQKRILGFRLMDGTHTAKIFLKALCLF</sequence>
<dbReference type="GO" id="GO:0003677">
    <property type="term" value="F:DNA binding"/>
    <property type="evidence" value="ECO:0007669"/>
    <property type="project" value="InterPro"/>
</dbReference>
<dbReference type="InterPro" id="IPR052035">
    <property type="entry name" value="ZnF_BED_domain_contain"/>
</dbReference>
<dbReference type="SMART" id="SM00614">
    <property type="entry name" value="ZnF_BED"/>
    <property type="match status" value="1"/>
</dbReference>
<dbReference type="InterPro" id="IPR036236">
    <property type="entry name" value="Znf_C2H2_sf"/>
</dbReference>
<evidence type="ECO:0000313" key="9">
    <source>
        <dbReference type="EMBL" id="KAK0582826.1"/>
    </source>
</evidence>
<reference evidence="9" key="2">
    <citation type="submission" date="2023-06" db="EMBL/GenBank/DDBJ databases">
        <authorList>
            <person name="Swenson N.G."/>
            <person name="Wegrzyn J.L."/>
            <person name="Mcevoy S.L."/>
        </authorList>
    </citation>
    <scope>NUCLEOTIDE SEQUENCE</scope>
    <source>
        <strain evidence="9">NS2018</strain>
        <tissue evidence="9">Leaf</tissue>
    </source>
</reference>
<dbReference type="PANTHER" id="PTHR46481:SF7">
    <property type="entry name" value="ZINC FINGER BED DOMAIN-CONTAINING PROTEIN RICESLEEPER 2-LIKE"/>
    <property type="match status" value="1"/>
</dbReference>
<dbReference type="InterPro" id="IPR013087">
    <property type="entry name" value="Znf_C2H2_type"/>
</dbReference>
<dbReference type="EMBL" id="JAUESC010000384">
    <property type="protein sequence ID" value="KAK0582826.1"/>
    <property type="molecule type" value="Genomic_DNA"/>
</dbReference>
<keyword evidence="4" id="KW-0805">Transcription regulation</keyword>
<feature type="domain" description="BED-type" evidence="8">
    <location>
        <begin position="51"/>
        <end position="113"/>
    </location>
</feature>
<organism evidence="9 10">
    <name type="scientific">Acer saccharum</name>
    <name type="common">Sugar maple</name>
    <dbReference type="NCBI Taxonomy" id="4024"/>
    <lineage>
        <taxon>Eukaryota</taxon>
        <taxon>Viridiplantae</taxon>
        <taxon>Streptophyta</taxon>
        <taxon>Embryophyta</taxon>
        <taxon>Tracheophyta</taxon>
        <taxon>Spermatophyta</taxon>
        <taxon>Magnoliopsida</taxon>
        <taxon>eudicotyledons</taxon>
        <taxon>Gunneridae</taxon>
        <taxon>Pentapetalae</taxon>
        <taxon>rosids</taxon>
        <taxon>malvids</taxon>
        <taxon>Sapindales</taxon>
        <taxon>Sapindaceae</taxon>
        <taxon>Hippocastanoideae</taxon>
        <taxon>Acereae</taxon>
        <taxon>Acer</taxon>
    </lineage>
</organism>
<gene>
    <name evidence="9" type="ORF">LWI29_029985</name>
</gene>
<evidence type="ECO:0000259" key="8">
    <source>
        <dbReference type="PROSITE" id="PS50808"/>
    </source>
</evidence>
<keyword evidence="10" id="KW-1185">Reference proteome</keyword>
<keyword evidence="3" id="KW-0862">Zinc</keyword>
<feature type="region of interest" description="Disordered" evidence="7">
    <location>
        <begin position="20"/>
        <end position="54"/>
    </location>
</feature>
<evidence type="ECO:0000256" key="1">
    <source>
        <dbReference type="ARBA" id="ARBA00022723"/>
    </source>
</evidence>
<keyword evidence="2 6" id="KW-0863">Zinc-finger</keyword>
<reference evidence="9" key="1">
    <citation type="journal article" date="2022" name="Plant J.">
        <title>Strategies of tolerance reflected in two North American maple genomes.</title>
        <authorList>
            <person name="McEvoy S.L."/>
            <person name="Sezen U.U."/>
            <person name="Trouern-Trend A."/>
            <person name="McMahon S.M."/>
            <person name="Schaberg P.G."/>
            <person name="Yang J."/>
            <person name="Wegrzyn J.L."/>
            <person name="Swenson N.G."/>
        </authorList>
    </citation>
    <scope>NUCLEOTIDE SEQUENCE</scope>
    <source>
        <strain evidence="9">NS2018</strain>
    </source>
</reference>
<comment type="caution">
    <text evidence="9">The sequence shown here is derived from an EMBL/GenBank/DDBJ whole genome shotgun (WGS) entry which is preliminary data.</text>
</comment>
<evidence type="ECO:0000256" key="7">
    <source>
        <dbReference type="SAM" id="MobiDB-lite"/>
    </source>
</evidence>